<evidence type="ECO:0000313" key="2">
    <source>
        <dbReference type="EMBL" id="PGH18776.1"/>
    </source>
</evidence>
<dbReference type="OrthoDB" id="9992527at2759"/>
<comment type="caution">
    <text evidence="2">The sequence shown here is derived from an EMBL/GenBank/DDBJ whole genome shotgun (WGS) entry which is preliminary data.</text>
</comment>
<protein>
    <recommendedName>
        <fullName evidence="4">VWFA domain-containing protein</fullName>
    </recommendedName>
</protein>
<evidence type="ECO:0008006" key="4">
    <source>
        <dbReference type="Google" id="ProtNLM"/>
    </source>
</evidence>
<gene>
    <name evidence="2" type="ORF">AJ79_00189</name>
</gene>
<feature type="region of interest" description="Disordered" evidence="1">
    <location>
        <begin position="214"/>
        <end position="263"/>
    </location>
</feature>
<dbReference type="STRING" id="1447875.A0A2B7YB63"/>
<accession>A0A2B7YB63</accession>
<dbReference type="AlphaFoldDB" id="A0A2B7YB63"/>
<proteinExistence type="predicted"/>
<dbReference type="Proteomes" id="UP000223968">
    <property type="component" value="Unassembled WGS sequence"/>
</dbReference>
<evidence type="ECO:0000313" key="3">
    <source>
        <dbReference type="Proteomes" id="UP000223968"/>
    </source>
</evidence>
<organism evidence="2 3">
    <name type="scientific">Helicocarpus griseus UAMH5409</name>
    <dbReference type="NCBI Taxonomy" id="1447875"/>
    <lineage>
        <taxon>Eukaryota</taxon>
        <taxon>Fungi</taxon>
        <taxon>Dikarya</taxon>
        <taxon>Ascomycota</taxon>
        <taxon>Pezizomycotina</taxon>
        <taxon>Eurotiomycetes</taxon>
        <taxon>Eurotiomycetidae</taxon>
        <taxon>Onygenales</taxon>
        <taxon>Ajellomycetaceae</taxon>
        <taxon>Helicocarpus</taxon>
    </lineage>
</organism>
<feature type="compositionally biased region" description="Polar residues" evidence="1">
    <location>
        <begin position="228"/>
        <end position="263"/>
    </location>
</feature>
<name>A0A2B7YB63_9EURO</name>
<sequence length="263" mass="29267">MKKFWPIVTFTAETLAMQVAGIDEDGYDLKFIFGSKHNKRGLKGAGSLPYLRKQLTKAQPKDDMLTDMVETLGELFSEYGGRNRKTTLLVLTDGFWGGTMLSDVKRKILEEAGKQSLHSTGRKLTIQFIRFGSENKQRLTEIDNMAQERGGNTRDIVDHACWKSNVYKMILGSITSRYDSTDDEDDLDSPYALGGEASRFGFDRVRALFELFNQGNKGPPNLPRQAAEENNPQSSKSNASNLGAPSTDHPTSPAKTTGDWSSR</sequence>
<reference evidence="2 3" key="1">
    <citation type="submission" date="2017-10" db="EMBL/GenBank/DDBJ databases">
        <title>Comparative genomics in systemic dimorphic fungi from Ajellomycetaceae.</title>
        <authorList>
            <person name="Munoz J.F."/>
            <person name="Mcewen J.G."/>
            <person name="Clay O.K."/>
            <person name="Cuomo C.A."/>
        </authorList>
    </citation>
    <scope>NUCLEOTIDE SEQUENCE [LARGE SCALE GENOMIC DNA]</scope>
    <source>
        <strain evidence="2 3">UAMH5409</strain>
    </source>
</reference>
<dbReference type="EMBL" id="PDNB01000002">
    <property type="protein sequence ID" value="PGH18776.1"/>
    <property type="molecule type" value="Genomic_DNA"/>
</dbReference>
<evidence type="ECO:0000256" key="1">
    <source>
        <dbReference type="SAM" id="MobiDB-lite"/>
    </source>
</evidence>
<keyword evidence="3" id="KW-1185">Reference proteome</keyword>